<dbReference type="AlphaFoldDB" id="A0AAN9CHF5"/>
<feature type="domain" description="Immunoglobulin" evidence="2">
    <location>
        <begin position="21"/>
        <end position="118"/>
    </location>
</feature>
<gene>
    <name evidence="3" type="ORF">R3I93_017022</name>
</gene>
<feature type="signal peptide" evidence="1">
    <location>
        <begin position="1"/>
        <end position="20"/>
    </location>
</feature>
<dbReference type="Proteomes" id="UP001364617">
    <property type="component" value="Unassembled WGS sequence"/>
</dbReference>
<evidence type="ECO:0000256" key="1">
    <source>
        <dbReference type="SAM" id="SignalP"/>
    </source>
</evidence>
<accession>A0AAN9CHF5</accession>
<keyword evidence="4" id="KW-1185">Reference proteome</keyword>
<dbReference type="Gene3D" id="2.60.40.10">
    <property type="entry name" value="Immunoglobulins"/>
    <property type="match status" value="1"/>
</dbReference>
<organism evidence="3 4">
    <name type="scientific">Phoxinus phoxinus</name>
    <name type="common">Eurasian minnow</name>
    <dbReference type="NCBI Taxonomy" id="58324"/>
    <lineage>
        <taxon>Eukaryota</taxon>
        <taxon>Metazoa</taxon>
        <taxon>Chordata</taxon>
        <taxon>Craniata</taxon>
        <taxon>Vertebrata</taxon>
        <taxon>Euteleostomi</taxon>
        <taxon>Actinopterygii</taxon>
        <taxon>Neopterygii</taxon>
        <taxon>Teleostei</taxon>
        <taxon>Ostariophysi</taxon>
        <taxon>Cypriniformes</taxon>
        <taxon>Leuciscidae</taxon>
        <taxon>Phoxininae</taxon>
        <taxon>Phoxinus</taxon>
    </lineage>
</organism>
<proteinExistence type="predicted"/>
<dbReference type="Pfam" id="PF07686">
    <property type="entry name" value="V-set"/>
    <property type="match status" value="1"/>
</dbReference>
<reference evidence="3 4" key="1">
    <citation type="submission" date="2024-02" db="EMBL/GenBank/DDBJ databases">
        <title>Chromosome-level genome assembly of the Eurasian Minnow (Phoxinus phoxinus).</title>
        <authorList>
            <person name="Oriowo T.O."/>
            <person name="Martin S."/>
            <person name="Stange M."/>
            <person name="Chrysostomakis Y."/>
            <person name="Brown T."/>
            <person name="Winkler S."/>
            <person name="Kukowka S."/>
            <person name="Myers E.W."/>
            <person name="Bohne A."/>
        </authorList>
    </citation>
    <scope>NUCLEOTIDE SEQUENCE [LARGE SCALE GENOMIC DNA]</scope>
    <source>
        <strain evidence="3">ZFMK-TIS-60720</strain>
        <tissue evidence="3">Whole Organism</tissue>
    </source>
</reference>
<dbReference type="InterPro" id="IPR013106">
    <property type="entry name" value="Ig_V-set"/>
</dbReference>
<dbReference type="InterPro" id="IPR003599">
    <property type="entry name" value="Ig_sub"/>
</dbReference>
<comment type="caution">
    <text evidence="3">The sequence shown here is derived from an EMBL/GenBank/DDBJ whole genome shotgun (WGS) entry which is preliminary data.</text>
</comment>
<dbReference type="SMART" id="SM00409">
    <property type="entry name" value="IG"/>
    <property type="match status" value="1"/>
</dbReference>
<evidence type="ECO:0000259" key="2">
    <source>
        <dbReference type="SMART" id="SM00409"/>
    </source>
</evidence>
<name>A0AAN9CHF5_9TELE</name>
<sequence length="119" mass="13525">MRTLLLSLLCVFVCSQHTEGVTDQQVTLGQSVTLTCEFKCKAAIWFVIKPSSRPVMILRTFGSEEAEYYNEEFRNKYSEGSRSKLIINNVAINDLGTYYCIKPGWALQISDGMRLDTEL</sequence>
<evidence type="ECO:0000313" key="4">
    <source>
        <dbReference type="Proteomes" id="UP001364617"/>
    </source>
</evidence>
<dbReference type="SUPFAM" id="SSF48726">
    <property type="entry name" value="Immunoglobulin"/>
    <property type="match status" value="1"/>
</dbReference>
<dbReference type="InterPro" id="IPR036179">
    <property type="entry name" value="Ig-like_dom_sf"/>
</dbReference>
<keyword evidence="1" id="KW-0732">Signal</keyword>
<feature type="chain" id="PRO_5042873790" description="Immunoglobulin domain-containing protein" evidence="1">
    <location>
        <begin position="21"/>
        <end position="119"/>
    </location>
</feature>
<dbReference type="EMBL" id="JAYKXH010000018">
    <property type="protein sequence ID" value="KAK7136835.1"/>
    <property type="molecule type" value="Genomic_DNA"/>
</dbReference>
<dbReference type="InterPro" id="IPR013783">
    <property type="entry name" value="Ig-like_fold"/>
</dbReference>
<evidence type="ECO:0000313" key="3">
    <source>
        <dbReference type="EMBL" id="KAK7136835.1"/>
    </source>
</evidence>
<protein>
    <recommendedName>
        <fullName evidence="2">Immunoglobulin domain-containing protein</fullName>
    </recommendedName>
</protein>